<reference evidence="1 2" key="1">
    <citation type="submission" date="2024-01" db="EMBL/GenBank/DDBJ databases">
        <title>A draft genome for the cacao thread blight pathogen Marasmiellus scandens.</title>
        <authorList>
            <person name="Baruah I.K."/>
            <person name="Leung J."/>
            <person name="Bukari Y."/>
            <person name="Amoako-Attah I."/>
            <person name="Meinhardt L.W."/>
            <person name="Bailey B.A."/>
            <person name="Cohen S.P."/>
        </authorList>
    </citation>
    <scope>NUCLEOTIDE SEQUENCE [LARGE SCALE GENOMIC DNA]</scope>
    <source>
        <strain evidence="1 2">GH-19</strain>
    </source>
</reference>
<evidence type="ECO:0008006" key="3">
    <source>
        <dbReference type="Google" id="ProtNLM"/>
    </source>
</evidence>
<dbReference type="PANTHER" id="PTHR38926:SF5">
    <property type="entry name" value="F-BOX AND LEUCINE-RICH REPEAT PROTEIN 6"/>
    <property type="match status" value="1"/>
</dbReference>
<dbReference type="Proteomes" id="UP001498398">
    <property type="component" value="Unassembled WGS sequence"/>
</dbReference>
<gene>
    <name evidence="1" type="ORF">VKT23_009238</name>
</gene>
<dbReference type="Gene3D" id="1.20.1280.50">
    <property type="match status" value="1"/>
</dbReference>
<dbReference type="SUPFAM" id="SSF52047">
    <property type="entry name" value="RNI-like"/>
    <property type="match status" value="1"/>
</dbReference>
<dbReference type="InterPro" id="IPR032675">
    <property type="entry name" value="LRR_dom_sf"/>
</dbReference>
<evidence type="ECO:0000313" key="2">
    <source>
        <dbReference type="Proteomes" id="UP001498398"/>
    </source>
</evidence>
<accession>A0ABR1JIZ9</accession>
<dbReference type="PANTHER" id="PTHR38926">
    <property type="entry name" value="F-BOX DOMAIN CONTAINING PROTEIN, EXPRESSED"/>
    <property type="match status" value="1"/>
</dbReference>
<sequence length="587" mass="67692">MSTMDDVKDYLSGKQIRGTVQLSSQVSASLLDRLKREKKRASALKKDSTASTTQIDECKRLIANILNLLSPIRRLPPEILSEIFVQYIHGRKSWPEFRTRSTIKRKKQQFYDDLPPVVFLSQVCVSWRETIVAMPSLWSDISFSIHKRLPSTQTVAEWFNRSRTLPLDITIKDFRRSPYTNLFFLTDTLTPFCSRWRSLEFNVDYMLLKFLLDVDPLVLPLLERVSLLPGSITNFGRFLALENAHRLTHFDLTVPTSACSFQPEISLPCSRITHLALNGIPQHPSTVHRFIESFISLQSLTLLLSDFPRGWTTTQIFELPSLRMLHIEFSGNLGSPQFLDALKLPALKKLSIKHPYNLEVIRAQFDPDGDDHSSYEMYPFDRLFARVKPCNPLLNLHTRSGFELTHLALDGIVSIGSSGLLKFLEVTPMLETLELDDCYLNIASFCKALVIRLPEKTAPLVPNMTDIRLTQDCQFEDAMEELTFSAGEPWRIDFDKYTYTISSMVKSRWDPKTFYRSYYGWEKYEQDNPQEWCDSWPVKRLTGGLKVSRVVLNPEKRDAEHLPKLCGEDEVKKLKEFAEQGMPLEFL</sequence>
<dbReference type="Gene3D" id="3.80.10.10">
    <property type="entry name" value="Ribonuclease Inhibitor"/>
    <property type="match status" value="1"/>
</dbReference>
<evidence type="ECO:0000313" key="1">
    <source>
        <dbReference type="EMBL" id="KAK7460518.1"/>
    </source>
</evidence>
<organism evidence="1 2">
    <name type="scientific">Marasmiellus scandens</name>
    <dbReference type="NCBI Taxonomy" id="2682957"/>
    <lineage>
        <taxon>Eukaryota</taxon>
        <taxon>Fungi</taxon>
        <taxon>Dikarya</taxon>
        <taxon>Basidiomycota</taxon>
        <taxon>Agaricomycotina</taxon>
        <taxon>Agaricomycetes</taxon>
        <taxon>Agaricomycetidae</taxon>
        <taxon>Agaricales</taxon>
        <taxon>Marasmiineae</taxon>
        <taxon>Omphalotaceae</taxon>
        <taxon>Marasmiellus</taxon>
    </lineage>
</organism>
<protein>
    <recommendedName>
        <fullName evidence="3">F-box domain-containing protein</fullName>
    </recommendedName>
</protein>
<keyword evidence="2" id="KW-1185">Reference proteome</keyword>
<proteinExistence type="predicted"/>
<comment type="caution">
    <text evidence="1">The sequence shown here is derived from an EMBL/GenBank/DDBJ whole genome shotgun (WGS) entry which is preliminary data.</text>
</comment>
<dbReference type="EMBL" id="JBANRG010000015">
    <property type="protein sequence ID" value="KAK7460518.1"/>
    <property type="molecule type" value="Genomic_DNA"/>
</dbReference>
<name>A0ABR1JIZ9_9AGAR</name>